<protein>
    <submittedName>
        <fullName evidence="2">Uncharacterized protein</fullName>
    </submittedName>
</protein>
<dbReference type="AlphaFoldDB" id="A0A1Y1XA89"/>
<feature type="region of interest" description="Disordered" evidence="1">
    <location>
        <begin position="141"/>
        <end position="171"/>
    </location>
</feature>
<organism evidence="2 3">
    <name type="scientific">Basidiobolus meristosporus CBS 931.73</name>
    <dbReference type="NCBI Taxonomy" id="1314790"/>
    <lineage>
        <taxon>Eukaryota</taxon>
        <taxon>Fungi</taxon>
        <taxon>Fungi incertae sedis</taxon>
        <taxon>Zoopagomycota</taxon>
        <taxon>Entomophthoromycotina</taxon>
        <taxon>Basidiobolomycetes</taxon>
        <taxon>Basidiobolales</taxon>
        <taxon>Basidiobolaceae</taxon>
        <taxon>Basidiobolus</taxon>
    </lineage>
</organism>
<evidence type="ECO:0000256" key="1">
    <source>
        <dbReference type="SAM" id="MobiDB-lite"/>
    </source>
</evidence>
<comment type="caution">
    <text evidence="2">The sequence shown here is derived from an EMBL/GenBank/DDBJ whole genome shotgun (WGS) entry which is preliminary data.</text>
</comment>
<name>A0A1Y1XA89_9FUNG</name>
<evidence type="ECO:0000313" key="2">
    <source>
        <dbReference type="EMBL" id="ORX82663.1"/>
    </source>
</evidence>
<evidence type="ECO:0000313" key="3">
    <source>
        <dbReference type="Proteomes" id="UP000193498"/>
    </source>
</evidence>
<keyword evidence="3" id="KW-1185">Reference proteome</keyword>
<accession>A0A1Y1XA89</accession>
<dbReference type="EMBL" id="MCFE01000664">
    <property type="protein sequence ID" value="ORX82663.1"/>
    <property type="molecule type" value="Genomic_DNA"/>
</dbReference>
<proteinExistence type="predicted"/>
<dbReference type="Proteomes" id="UP000193498">
    <property type="component" value="Unassembled WGS sequence"/>
</dbReference>
<dbReference type="InParanoid" id="A0A1Y1XA89"/>
<sequence length="171" mass="19568">MILRSRERLSPSLLQQRRVNALEPQFRLSSNHYNEISNRCDEIIGILSKFDRSDAGDTNQLVDSAKALYDVFLTAEQRTSPSQSPVPTKSSENQKNEPRVTRLNSTVILATARTHGVEKRPIRTEDTLQCMWTYLGQVIKEKSERGTNDRQKWKSENDTSDSRSNSGREAR</sequence>
<feature type="compositionally biased region" description="Polar residues" evidence="1">
    <location>
        <begin position="76"/>
        <end position="91"/>
    </location>
</feature>
<gene>
    <name evidence="2" type="ORF">K493DRAFT_411791</name>
</gene>
<feature type="region of interest" description="Disordered" evidence="1">
    <location>
        <begin position="76"/>
        <end position="103"/>
    </location>
</feature>
<reference evidence="2 3" key="1">
    <citation type="submission" date="2016-07" db="EMBL/GenBank/DDBJ databases">
        <title>Pervasive Adenine N6-methylation of Active Genes in Fungi.</title>
        <authorList>
            <consortium name="DOE Joint Genome Institute"/>
            <person name="Mondo S.J."/>
            <person name="Dannebaum R.O."/>
            <person name="Kuo R.C."/>
            <person name="Labutti K."/>
            <person name="Haridas S."/>
            <person name="Kuo A."/>
            <person name="Salamov A."/>
            <person name="Ahrendt S.R."/>
            <person name="Lipzen A."/>
            <person name="Sullivan W."/>
            <person name="Andreopoulos W.B."/>
            <person name="Clum A."/>
            <person name="Lindquist E."/>
            <person name="Daum C."/>
            <person name="Ramamoorthy G.K."/>
            <person name="Gryganskyi A."/>
            <person name="Culley D."/>
            <person name="Magnuson J.K."/>
            <person name="James T.Y."/>
            <person name="O'Malley M.A."/>
            <person name="Stajich J.E."/>
            <person name="Spatafora J.W."/>
            <person name="Visel A."/>
            <person name="Grigoriev I.V."/>
        </authorList>
    </citation>
    <scope>NUCLEOTIDE SEQUENCE [LARGE SCALE GENOMIC DNA]</scope>
    <source>
        <strain evidence="2 3">CBS 931.73</strain>
    </source>
</reference>
<dbReference type="OrthoDB" id="2162994at2759"/>